<organism evidence="1 2">
    <name type="scientific">Ruegeria arenilitoris</name>
    <dbReference type="NCBI Taxonomy" id="1173585"/>
    <lineage>
        <taxon>Bacteria</taxon>
        <taxon>Pseudomonadati</taxon>
        <taxon>Pseudomonadota</taxon>
        <taxon>Alphaproteobacteria</taxon>
        <taxon>Rhodobacterales</taxon>
        <taxon>Roseobacteraceae</taxon>
        <taxon>Ruegeria</taxon>
    </lineage>
</organism>
<evidence type="ECO:0000313" key="1">
    <source>
        <dbReference type="EMBL" id="SMX41892.1"/>
    </source>
</evidence>
<evidence type="ECO:0000313" key="2">
    <source>
        <dbReference type="Proteomes" id="UP000202485"/>
    </source>
</evidence>
<reference evidence="2" key="1">
    <citation type="submission" date="2017-05" db="EMBL/GenBank/DDBJ databases">
        <authorList>
            <person name="Rodrigo-Torres L."/>
            <person name="Arahal R. D."/>
            <person name="Lucena T."/>
        </authorList>
    </citation>
    <scope>NUCLEOTIDE SEQUENCE [LARGE SCALE GENOMIC DNA]</scope>
    <source>
        <strain evidence="2">CECT 8715</strain>
    </source>
</reference>
<sequence length="70" mass="7802">MSATGANRFDDLLRISATPMILALSKTRTAWRKPRFGRLYFLVAVKQASVVTTDIPADSWGFGDRISARE</sequence>
<accession>A0A238KIK3</accession>
<gene>
    <name evidence="1" type="ORF">RUA8715_02121</name>
</gene>
<dbReference type="Proteomes" id="UP000202485">
    <property type="component" value="Unassembled WGS sequence"/>
</dbReference>
<proteinExistence type="predicted"/>
<name>A0A238KIK3_9RHOB</name>
<dbReference type="AlphaFoldDB" id="A0A238KIK3"/>
<protein>
    <submittedName>
        <fullName evidence="1">Uncharacterized protein</fullName>
    </submittedName>
</protein>
<keyword evidence="2" id="KW-1185">Reference proteome</keyword>
<dbReference type="EMBL" id="FXYG01000002">
    <property type="protein sequence ID" value="SMX41892.1"/>
    <property type="molecule type" value="Genomic_DNA"/>
</dbReference>